<dbReference type="OrthoDB" id="3432594at2759"/>
<evidence type="ECO:0000313" key="2">
    <source>
        <dbReference type="EMBL" id="PSS06732.1"/>
    </source>
</evidence>
<evidence type="ECO:0000313" key="3">
    <source>
        <dbReference type="Proteomes" id="UP000241818"/>
    </source>
</evidence>
<evidence type="ECO:0008006" key="4">
    <source>
        <dbReference type="Google" id="ProtNLM"/>
    </source>
</evidence>
<dbReference type="GeneID" id="36572980"/>
<organism evidence="2 3">
    <name type="scientific">Amorphotheca resinae ATCC 22711</name>
    <dbReference type="NCBI Taxonomy" id="857342"/>
    <lineage>
        <taxon>Eukaryota</taxon>
        <taxon>Fungi</taxon>
        <taxon>Dikarya</taxon>
        <taxon>Ascomycota</taxon>
        <taxon>Pezizomycotina</taxon>
        <taxon>Leotiomycetes</taxon>
        <taxon>Helotiales</taxon>
        <taxon>Amorphothecaceae</taxon>
        <taxon>Amorphotheca</taxon>
    </lineage>
</organism>
<protein>
    <recommendedName>
        <fullName evidence="4">Reverse transcriptase Ty1/copia-type domain-containing protein</fullName>
    </recommendedName>
</protein>
<feature type="compositionally biased region" description="Low complexity" evidence="1">
    <location>
        <begin position="374"/>
        <end position="395"/>
    </location>
</feature>
<feature type="compositionally biased region" description="Basic and acidic residues" evidence="1">
    <location>
        <begin position="430"/>
        <end position="439"/>
    </location>
</feature>
<reference evidence="2 3" key="1">
    <citation type="journal article" date="2018" name="New Phytol.">
        <title>Comparative genomics and transcriptomics depict ericoid mycorrhizal fungi as versatile saprotrophs and plant mutualists.</title>
        <authorList>
            <person name="Martino E."/>
            <person name="Morin E."/>
            <person name="Grelet G.A."/>
            <person name="Kuo A."/>
            <person name="Kohler A."/>
            <person name="Daghino S."/>
            <person name="Barry K.W."/>
            <person name="Cichocki N."/>
            <person name="Clum A."/>
            <person name="Dockter R.B."/>
            <person name="Hainaut M."/>
            <person name="Kuo R.C."/>
            <person name="LaButti K."/>
            <person name="Lindahl B.D."/>
            <person name="Lindquist E.A."/>
            <person name="Lipzen A."/>
            <person name="Khouja H.R."/>
            <person name="Magnuson J."/>
            <person name="Murat C."/>
            <person name="Ohm R.A."/>
            <person name="Singer S.W."/>
            <person name="Spatafora J.W."/>
            <person name="Wang M."/>
            <person name="Veneault-Fourrey C."/>
            <person name="Henrissat B."/>
            <person name="Grigoriev I.V."/>
            <person name="Martin F.M."/>
            <person name="Perotto S."/>
        </authorList>
    </citation>
    <scope>NUCLEOTIDE SEQUENCE [LARGE SCALE GENOMIC DNA]</scope>
    <source>
        <strain evidence="2 3">ATCC 22711</strain>
    </source>
</reference>
<dbReference type="RefSeq" id="XP_024716462.1">
    <property type="nucleotide sequence ID" value="XM_024864899.1"/>
</dbReference>
<dbReference type="AlphaFoldDB" id="A0A2T3AP76"/>
<sequence>MNPLLQKDIALARPMFDLLPGIYLALHLGVLKKVEADIFETCFVRGKHPYEWPEDSEIDDTGFAFSNQPSGHYEAYRLIHSDEEPIDGTYDRVFPSRTDLFVMDDSIETRETLKAFLGRIYKNPTHGDPLRSLPVKAKDVDAPTPYIDSVKHAYLFVADLFEDPEAIISVFETMLQGIRCFIQESKRWRTTGISECSRNVKASASGLSSTETEYYALSNAAREAAWLRQLFYELGVDSEDVKTIRIYGDNQGSLALTDNLVPAPSTTSTSIPSRAPWPLIPIYTMALNGGSLSKTYRTGRTGRPLIWRSSNIPSEMKATAENVIEAVSKRFLGTTTTTMDPDSDPEPYVSEEAPRRQHVYSDLPSRPAWMREGSGSAPSSQESSQEQVQQFSQQSTDLNPASSFNSQLRSHENSDYALTPPQRIPPPADVDLHDYDLGR</sequence>
<feature type="compositionally biased region" description="Polar residues" evidence="1">
    <location>
        <begin position="396"/>
        <end position="408"/>
    </location>
</feature>
<keyword evidence="3" id="KW-1185">Reference proteome</keyword>
<gene>
    <name evidence="2" type="ORF">M430DRAFT_23426</name>
</gene>
<proteinExistence type="predicted"/>
<dbReference type="Proteomes" id="UP000241818">
    <property type="component" value="Unassembled WGS sequence"/>
</dbReference>
<name>A0A2T3AP76_AMORE</name>
<feature type="region of interest" description="Disordered" evidence="1">
    <location>
        <begin position="334"/>
        <end position="439"/>
    </location>
</feature>
<evidence type="ECO:0000256" key="1">
    <source>
        <dbReference type="SAM" id="MobiDB-lite"/>
    </source>
</evidence>
<dbReference type="InParanoid" id="A0A2T3AP76"/>
<dbReference type="EMBL" id="KZ679020">
    <property type="protein sequence ID" value="PSS06732.1"/>
    <property type="molecule type" value="Genomic_DNA"/>
</dbReference>
<dbReference type="CDD" id="cd09272">
    <property type="entry name" value="RNase_HI_RT_Ty1"/>
    <property type="match status" value="1"/>
</dbReference>
<accession>A0A2T3AP76</accession>